<reference evidence="2 3" key="2">
    <citation type="submission" date="2016-05" db="EMBL/GenBank/DDBJ databases">
        <title>Lineage-specific infection strategies underlie the spectrum of fungal disease in amphibians.</title>
        <authorList>
            <person name="Cuomo C.A."/>
            <person name="Farrer R.A."/>
            <person name="James T."/>
            <person name="Longcore J."/>
            <person name="Birren B."/>
        </authorList>
    </citation>
    <scope>NUCLEOTIDE SEQUENCE [LARGE SCALE GENOMIC DNA]</scope>
    <source>
        <strain evidence="2 3">JEL423</strain>
    </source>
</reference>
<accession>A0A177WR63</accession>
<name>A0A177WR63_BATDL</name>
<protein>
    <recommendedName>
        <fullName evidence="1">Nucleolar 27S pre-rRNA processing Urb2/Npa2 C-terminal domain-containing protein</fullName>
    </recommendedName>
</protein>
<dbReference type="PANTHER" id="PTHR15682">
    <property type="entry name" value="UNHEALTHY RIBOSOME BIOGENESIS PROTEIN 2 HOMOLOG"/>
    <property type="match status" value="1"/>
</dbReference>
<dbReference type="EMBL" id="DS022307">
    <property type="protein sequence ID" value="OAJ42382.1"/>
    <property type="molecule type" value="Genomic_DNA"/>
</dbReference>
<feature type="domain" description="Nucleolar 27S pre-rRNA processing Urb2/Npa2 C-terminal" evidence="1">
    <location>
        <begin position="1289"/>
        <end position="1576"/>
    </location>
</feature>
<dbReference type="PANTHER" id="PTHR15682:SF2">
    <property type="entry name" value="UNHEALTHY RIBOSOME BIOGENESIS PROTEIN 2 HOMOLOG"/>
    <property type="match status" value="1"/>
</dbReference>
<dbReference type="Pfam" id="PF10441">
    <property type="entry name" value="Urb2"/>
    <property type="match status" value="1"/>
</dbReference>
<dbReference type="eggNOG" id="ENOG502RZ59">
    <property type="taxonomic scope" value="Eukaryota"/>
</dbReference>
<dbReference type="InterPro" id="IPR052609">
    <property type="entry name" value="Ribosome_Biogenesis_Reg"/>
</dbReference>
<dbReference type="InterPro" id="IPR016024">
    <property type="entry name" value="ARM-type_fold"/>
</dbReference>
<dbReference type="GO" id="GO:0005730">
    <property type="term" value="C:nucleolus"/>
    <property type="evidence" value="ECO:0007669"/>
    <property type="project" value="TreeGrafter"/>
</dbReference>
<dbReference type="SUPFAM" id="SSF48371">
    <property type="entry name" value="ARM repeat"/>
    <property type="match status" value="1"/>
</dbReference>
<evidence type="ECO:0000259" key="1">
    <source>
        <dbReference type="Pfam" id="PF10441"/>
    </source>
</evidence>
<reference evidence="2 3" key="1">
    <citation type="submission" date="2006-10" db="EMBL/GenBank/DDBJ databases">
        <title>The Genome Sequence of Batrachochytrium dendrobatidis JEL423.</title>
        <authorList>
            <consortium name="The Broad Institute Genome Sequencing Platform"/>
            <person name="Birren B."/>
            <person name="Lander E."/>
            <person name="Galagan J."/>
            <person name="Cuomo C."/>
            <person name="Devon K."/>
            <person name="Jaffe D."/>
            <person name="Butler J."/>
            <person name="Alvarez P."/>
            <person name="Gnerre S."/>
            <person name="Grabherr M."/>
            <person name="Kleber M."/>
            <person name="Mauceli E."/>
            <person name="Brockman W."/>
            <person name="Young S."/>
            <person name="LaButti K."/>
            <person name="Sykes S."/>
            <person name="DeCaprio D."/>
            <person name="Crawford M."/>
            <person name="Koehrsen M."/>
            <person name="Engels R."/>
            <person name="Montgomery P."/>
            <person name="Pearson M."/>
            <person name="Howarth C."/>
            <person name="Larson L."/>
            <person name="White J."/>
            <person name="O'Leary S."/>
            <person name="Kodira C."/>
            <person name="Zeng Q."/>
            <person name="Yandava C."/>
            <person name="Alvarado L."/>
            <person name="Longcore J."/>
            <person name="James T."/>
        </authorList>
    </citation>
    <scope>NUCLEOTIDE SEQUENCE [LARGE SCALE GENOMIC DNA]</scope>
    <source>
        <strain evidence="2 3">JEL423</strain>
    </source>
</reference>
<sequence length="1577" mass="175682">MKAQTDATSTSTVFIDAIVSVDSSLQSITQALRNNSIPFSQRLKLAISLWHSHKVFLPGKTELLLDWISSLLVKSIVSNADAVNESANLSKTSDQVLPYLSLDGWTFFLDILKHIDVQKKQDLALKQSLFLQLKVPLSPLFSALVSLSAHQISATVQPDLIISVANQVFRLATTSLADIAAISVDQLSQLSIDVLQTLLTRANASTPISQSLCDFSFDILEKTQTEQALTANQKKIFMSTVQKVLQIQISLHFKLSQAPESIISSAYKTRFDSWCTRQFQSIIFHKDHIPELGQMLIDCHKRRTNSKDAQSDTSLVEKEIVRSYSHALLGSIEAMMHSNNLDRRAGTTLRLNVLFEQFYDLLSSNKQLATALLSKQDLNLLSRLSGILLKNDAFRPTGDVESKNQRAFLVDIFDSLLKFAQTLPYQSELFSPVFSSWAQLIQLDFSIVADHISEIWQFVLFPADSCLDSAVEFAVLILNMFVKSRELDSLLSSVLTAFRLQTVAKNKHSRESSLLDSRFLTAFGKAVSSLLFAQFTTILRHLYAELIQHYNIATLLSTDNTTEPKTKRQKTALGFQSTLPILDAGLVTDLICICIKHTSAANASQDSILALHSGCFNDFILPAMNASKHYSNGNLSEFADHYLCPALKLHHVLINSSHAYWETHVSDKSISKIQKQSIRLISVSNDLQERMAVLVCAHICRTVGISAAPSKEEGCRKIIHKLIDTIFSDTGELSMFSKNIITWQAILSNLFPICNVAHTEYVCRIVDALFLSVKSQPLYILLKNTKPCAGQLSAELLHHASFFEIASVRDQVTQSLFKCIFNCIHDAFKKGKYIKKGLEIAKNILNAQTSSLVNPMVISVMELVGPLDSPDDRSKRHIVVPESLNQASLLLDVLLKFPTTYFSLLEQDIIVAICFALDMIVGGTDAAYVDPESYLKWGRSSRHVSIRFMKSREGRLLPLLNPDVMTALIQLQISYDLCSTRCPDFAEFTRAASIDTGKTVRLVFYKLLETHLDLQDYSKSKSGVDYTEYLRQLCTALCQSNIPVMYAACAVDGLNKWTAHFNSQKGLTIATGLRPQFDGLVDRLYQEVMSSSLDHINAFPDQMSAITKELCQFFQTSSDKRFEKLISHIVNILSELDSGDEFDALRAILTSIVLVWVNDTTTLTTTIQVEFSVRFSQWLSDAWRLLENPQFTNIMKMSLSTYYTQVCSSTYFEHVFNQHLDSLSALVFSASWSSSSLKGKHLVGLLKSFKILFGSTVQAHTQSVVRHLIRSKAADILTMCIKLAETATCSNSLLSVLDLAQTIVIHHQIEHSLGNVSLVFSIVRAAGSNTEMLLGNKQAQWAVDAFDHIYGLLSSLLHHCRENVILLAPQLVACICALFDTFRETPAIALSGVRGKQRGLDQDQPSNGVSESRPNIFEVALDGSGLAMEPYRLFSGNTPLPVSCAKNLSRLLVSMTQKSQGYSSSNKKYKSKKMAETLFSQQSKLVRPFSKYAPFAISHIVLIQTSARPLAMGIKQELLEGIYALLDLCTDNGRNTVLASMSSLSYSFGNSDRSAAPFIFKEFVKGWETSYKYTGKT</sequence>
<dbReference type="STRING" id="403673.A0A177WR63"/>
<dbReference type="VEuPathDB" id="FungiDB:BDEG_25834"/>
<dbReference type="GO" id="GO:0042254">
    <property type="term" value="P:ribosome biogenesis"/>
    <property type="evidence" value="ECO:0007669"/>
    <property type="project" value="TreeGrafter"/>
</dbReference>
<organism evidence="2 3">
    <name type="scientific">Batrachochytrium dendrobatidis (strain JEL423)</name>
    <dbReference type="NCBI Taxonomy" id="403673"/>
    <lineage>
        <taxon>Eukaryota</taxon>
        <taxon>Fungi</taxon>
        <taxon>Fungi incertae sedis</taxon>
        <taxon>Chytridiomycota</taxon>
        <taxon>Chytridiomycota incertae sedis</taxon>
        <taxon>Chytridiomycetes</taxon>
        <taxon>Rhizophydiales</taxon>
        <taxon>Rhizophydiales incertae sedis</taxon>
        <taxon>Batrachochytrium</taxon>
    </lineage>
</organism>
<evidence type="ECO:0000313" key="2">
    <source>
        <dbReference type="EMBL" id="OAJ42382.1"/>
    </source>
</evidence>
<dbReference type="Proteomes" id="UP000077115">
    <property type="component" value="Unassembled WGS sequence"/>
</dbReference>
<proteinExistence type="predicted"/>
<gene>
    <name evidence="2" type="ORF">BDEG_25834</name>
</gene>
<dbReference type="InterPro" id="IPR018849">
    <property type="entry name" value="Urb2/Npa2_C"/>
</dbReference>
<evidence type="ECO:0000313" key="3">
    <source>
        <dbReference type="Proteomes" id="UP000077115"/>
    </source>
</evidence>
<dbReference type="OrthoDB" id="160374at2759"/>